<name>A0ABX5XMR8_9BACT</name>
<reference evidence="9 10" key="1">
    <citation type="submission" date="2019-02" db="EMBL/GenBank/DDBJ databases">
        <title>Deep-cultivation of Planctomycetes and their phenomic and genomic characterization uncovers novel biology.</title>
        <authorList>
            <person name="Wiegand S."/>
            <person name="Jogler M."/>
            <person name="Boedeker C."/>
            <person name="Pinto D."/>
            <person name="Vollmers J."/>
            <person name="Rivas-Marin E."/>
            <person name="Kohn T."/>
            <person name="Peeters S.H."/>
            <person name="Heuer A."/>
            <person name="Rast P."/>
            <person name="Oberbeckmann S."/>
            <person name="Bunk B."/>
            <person name="Jeske O."/>
            <person name="Meyerdierks A."/>
            <person name="Storesund J.E."/>
            <person name="Kallscheuer N."/>
            <person name="Luecker S."/>
            <person name="Lage O.M."/>
            <person name="Pohl T."/>
            <person name="Merkel B.J."/>
            <person name="Hornburger P."/>
            <person name="Mueller R.-W."/>
            <person name="Bruemmer F."/>
            <person name="Labrenz M."/>
            <person name="Spormann A.M."/>
            <person name="Op den Camp H."/>
            <person name="Overmann J."/>
            <person name="Amann R."/>
            <person name="Jetten M.S.M."/>
            <person name="Mascher T."/>
            <person name="Medema M.H."/>
            <person name="Devos D.P."/>
            <person name="Kaster A.-K."/>
            <person name="Ovreas L."/>
            <person name="Rohde M."/>
            <person name="Galperin M.Y."/>
            <person name="Jogler C."/>
        </authorList>
    </citation>
    <scope>NUCLEOTIDE SEQUENCE [LARGE SCALE GENOMIC DNA]</scope>
    <source>
        <strain evidence="9 10">TBK1r</strain>
    </source>
</reference>
<keyword evidence="10" id="KW-1185">Reference proteome</keyword>
<dbReference type="InterPro" id="IPR019127">
    <property type="entry name" value="Exosortase"/>
</dbReference>
<feature type="transmembrane region" description="Helical" evidence="8">
    <location>
        <begin position="205"/>
        <end position="225"/>
    </location>
</feature>
<organism evidence="9 10">
    <name type="scientific">Stieleria magnilauensis</name>
    <dbReference type="NCBI Taxonomy" id="2527963"/>
    <lineage>
        <taxon>Bacteria</taxon>
        <taxon>Pseudomonadati</taxon>
        <taxon>Planctomycetota</taxon>
        <taxon>Planctomycetia</taxon>
        <taxon>Pirellulales</taxon>
        <taxon>Pirellulaceae</taxon>
        <taxon>Stieleria</taxon>
    </lineage>
</organism>
<feature type="transmembrane region" description="Helical" evidence="8">
    <location>
        <begin position="7"/>
        <end position="32"/>
    </location>
</feature>
<evidence type="ECO:0000256" key="4">
    <source>
        <dbReference type="ARBA" id="ARBA00022692"/>
    </source>
</evidence>
<evidence type="ECO:0000256" key="2">
    <source>
        <dbReference type="ARBA" id="ARBA00022475"/>
    </source>
</evidence>
<gene>
    <name evidence="9" type="ORF">TBK1r_19150</name>
</gene>
<keyword evidence="7 8" id="KW-0472">Membrane</keyword>
<keyword evidence="5" id="KW-0378">Hydrolase</keyword>
<feature type="transmembrane region" description="Helical" evidence="8">
    <location>
        <begin position="38"/>
        <end position="55"/>
    </location>
</feature>
<evidence type="ECO:0000256" key="5">
    <source>
        <dbReference type="ARBA" id="ARBA00022801"/>
    </source>
</evidence>
<evidence type="ECO:0000256" key="8">
    <source>
        <dbReference type="SAM" id="Phobius"/>
    </source>
</evidence>
<feature type="transmembrane region" description="Helical" evidence="8">
    <location>
        <begin position="89"/>
        <end position="105"/>
    </location>
</feature>
<evidence type="ECO:0000313" key="9">
    <source>
        <dbReference type="EMBL" id="QDV82982.1"/>
    </source>
</evidence>
<evidence type="ECO:0000313" key="10">
    <source>
        <dbReference type="Proteomes" id="UP000318081"/>
    </source>
</evidence>
<comment type="subcellular location">
    <subcellularLocation>
        <location evidence="1">Cell membrane</location>
        <topology evidence="1">Multi-pass membrane protein</topology>
    </subcellularLocation>
</comment>
<accession>A0ABX5XMR8</accession>
<dbReference type="InterPro" id="IPR013426">
    <property type="entry name" value="EpsH-like"/>
</dbReference>
<evidence type="ECO:0000256" key="1">
    <source>
        <dbReference type="ARBA" id="ARBA00004651"/>
    </source>
</evidence>
<evidence type="ECO:0000256" key="6">
    <source>
        <dbReference type="ARBA" id="ARBA00022989"/>
    </source>
</evidence>
<evidence type="ECO:0000256" key="7">
    <source>
        <dbReference type="ARBA" id="ARBA00023136"/>
    </source>
</evidence>
<keyword evidence="6 8" id="KW-1133">Transmembrane helix</keyword>
<dbReference type="EMBL" id="CP036432">
    <property type="protein sequence ID" value="QDV82982.1"/>
    <property type="molecule type" value="Genomic_DNA"/>
</dbReference>
<dbReference type="NCBIfam" id="TIGR04178">
    <property type="entry name" value="exo_archaeo"/>
    <property type="match status" value="1"/>
</dbReference>
<proteinExistence type="predicted"/>
<feature type="transmembrane region" description="Helical" evidence="8">
    <location>
        <begin position="245"/>
        <end position="263"/>
    </location>
</feature>
<feature type="transmembrane region" description="Helical" evidence="8">
    <location>
        <begin position="117"/>
        <end position="134"/>
    </location>
</feature>
<dbReference type="RefSeq" id="WP_145209176.1">
    <property type="nucleotide sequence ID" value="NZ_CP036432.1"/>
</dbReference>
<keyword evidence="4 8" id="KW-0812">Transmembrane</keyword>
<dbReference type="NCBIfam" id="TIGR02602">
    <property type="entry name" value="8TM_EpsH"/>
    <property type="match status" value="1"/>
</dbReference>
<keyword evidence="2" id="KW-1003">Cell membrane</keyword>
<dbReference type="InterPro" id="IPR026392">
    <property type="entry name" value="Exo/Archaeosortase_dom"/>
</dbReference>
<feature type="transmembrane region" description="Helical" evidence="8">
    <location>
        <begin position="325"/>
        <end position="345"/>
    </location>
</feature>
<evidence type="ECO:0000256" key="3">
    <source>
        <dbReference type="ARBA" id="ARBA00022670"/>
    </source>
</evidence>
<sequence length="576" mass="64767">MPDSKRFNYLAAIFWALVLLSPLPGMSVYLGWLSDLEQYGYIFPLYLSLIALILFRWDHRFHLPSEPVSIAIVAGSLLINLLAGYRASPWLSSIAFAVALVAWLRTHRACEAGDQRLTYLSLMLLMTIRLPLNLDLRLTTALQRTTSQVSSNLLDFLGVTHYLRGNVIELPGGTLFVEEACSGVQSLFTILFLVCLWLVYRRRPIVAAPAYLAVGIFWAVVMNVVRINSVALAQEWYGSDLSSGIPHEILGWICLVIAVLMILSTDRLLRVMFYPVPVDESGQFSNPATWFWNRCLVYGVSRPSDQFEPSEGRETTERGTVASPYAVAMLTVVTLFCVPGFGLGYRIVATRFERQVANADRPLLWDPGSALMNRTAYASAVTDHEALRKANSKQLGHHADVWTVFLEGMAVRIAVSQPYPEWHDMRLCYNGDGWQVNDWNPTLPSINAPDGTARPRIDQWQVSYAEMVRDTGEFGTLLFCGLTRDCDLLSPPMSGLYSLVGDRMKDRQALQSNIIMLQLWTVTQKPLIPEQLEKLQSLFDSFRTTVLDQLRDPDSITQPRTASPNLTMVFDERGGR</sequence>
<feature type="transmembrane region" description="Helical" evidence="8">
    <location>
        <begin position="183"/>
        <end position="200"/>
    </location>
</feature>
<dbReference type="Pfam" id="PF09721">
    <property type="entry name" value="Exosortase_EpsH"/>
    <property type="match status" value="1"/>
</dbReference>
<dbReference type="Proteomes" id="UP000318081">
    <property type="component" value="Chromosome"/>
</dbReference>
<protein>
    <submittedName>
        <fullName evidence="9">Transmembrane exosortase (Exosortase_EpsH)</fullName>
    </submittedName>
</protein>
<keyword evidence="3" id="KW-0645">Protease</keyword>
<dbReference type="NCBIfam" id="NF033780">
    <property type="entry name" value="exosort_XrtU_C"/>
    <property type="match status" value="1"/>
</dbReference>